<accession>A0A067M6Z7</accession>
<dbReference type="STRING" id="930990.A0A067M6Z7"/>
<name>A0A067M6Z7_BOTB1</name>
<dbReference type="Gene3D" id="3.30.70.100">
    <property type="match status" value="1"/>
</dbReference>
<protein>
    <recommendedName>
        <fullName evidence="3">Stress-response A/B barrel domain-containing protein</fullName>
    </recommendedName>
</protein>
<dbReference type="InterPro" id="IPR013097">
    <property type="entry name" value="Dabb"/>
</dbReference>
<evidence type="ECO:0000313" key="5">
    <source>
        <dbReference type="Proteomes" id="UP000027195"/>
    </source>
</evidence>
<dbReference type="SMART" id="SM00886">
    <property type="entry name" value="Dabb"/>
    <property type="match status" value="1"/>
</dbReference>
<feature type="chain" id="PRO_5001641062" description="Stress-response A/B barrel domain-containing protein" evidence="2">
    <location>
        <begin position="18"/>
        <end position="115"/>
    </location>
</feature>
<dbReference type="PANTHER" id="PTHR33178">
    <property type="match status" value="1"/>
</dbReference>
<evidence type="ECO:0000313" key="4">
    <source>
        <dbReference type="EMBL" id="KDQ10485.1"/>
    </source>
</evidence>
<proteinExistence type="predicted"/>
<dbReference type="InterPro" id="IPR011008">
    <property type="entry name" value="Dimeric_a/b-barrel"/>
</dbReference>
<evidence type="ECO:0000259" key="3">
    <source>
        <dbReference type="PROSITE" id="PS51502"/>
    </source>
</evidence>
<dbReference type="EMBL" id="KL198067">
    <property type="protein sequence ID" value="KDQ10485.1"/>
    <property type="molecule type" value="Genomic_DNA"/>
</dbReference>
<sequence>MTIVHIVLFQFNSTVDAAATDDIIKRMLALKDQCVRPDTGVLYIKSSIGGLNNSKEKYSDGLTHGFVVEFENVQDRNYYVNEDSYHKAFQAFTYGKIEKVRVIDFTPGEFREVHG</sequence>
<keyword evidence="2" id="KW-0732">Signal</keyword>
<comment type="subunit">
    <text evidence="1">Homodimer.</text>
</comment>
<dbReference type="SUPFAM" id="SSF54909">
    <property type="entry name" value="Dimeric alpha+beta barrel"/>
    <property type="match status" value="1"/>
</dbReference>
<evidence type="ECO:0000256" key="2">
    <source>
        <dbReference type="SAM" id="SignalP"/>
    </source>
</evidence>
<evidence type="ECO:0000256" key="1">
    <source>
        <dbReference type="ARBA" id="ARBA00011738"/>
    </source>
</evidence>
<dbReference type="AlphaFoldDB" id="A0A067M6Z7"/>
<dbReference type="PANTHER" id="PTHR33178:SF10">
    <property type="entry name" value="STRESS-RESPONSE A_B BARREL DOMAIN-CONTAINING PROTEIN"/>
    <property type="match status" value="1"/>
</dbReference>
<feature type="signal peptide" evidence="2">
    <location>
        <begin position="1"/>
        <end position="17"/>
    </location>
</feature>
<keyword evidence="5" id="KW-1185">Reference proteome</keyword>
<dbReference type="InParanoid" id="A0A067M6Z7"/>
<dbReference type="Proteomes" id="UP000027195">
    <property type="component" value="Unassembled WGS sequence"/>
</dbReference>
<dbReference type="OrthoDB" id="1601230at2759"/>
<dbReference type="PROSITE" id="PS51502">
    <property type="entry name" value="S_R_A_B_BARREL"/>
    <property type="match status" value="1"/>
</dbReference>
<organism evidence="4 5">
    <name type="scientific">Botryobasidium botryosum (strain FD-172 SS1)</name>
    <dbReference type="NCBI Taxonomy" id="930990"/>
    <lineage>
        <taxon>Eukaryota</taxon>
        <taxon>Fungi</taxon>
        <taxon>Dikarya</taxon>
        <taxon>Basidiomycota</taxon>
        <taxon>Agaricomycotina</taxon>
        <taxon>Agaricomycetes</taxon>
        <taxon>Cantharellales</taxon>
        <taxon>Botryobasidiaceae</taxon>
        <taxon>Botryobasidium</taxon>
    </lineage>
</organism>
<reference evidence="5" key="1">
    <citation type="journal article" date="2014" name="Proc. Natl. Acad. Sci. U.S.A.">
        <title>Extensive sampling of basidiomycete genomes demonstrates inadequacy of the white-rot/brown-rot paradigm for wood decay fungi.</title>
        <authorList>
            <person name="Riley R."/>
            <person name="Salamov A.A."/>
            <person name="Brown D.W."/>
            <person name="Nagy L.G."/>
            <person name="Floudas D."/>
            <person name="Held B.W."/>
            <person name="Levasseur A."/>
            <person name="Lombard V."/>
            <person name="Morin E."/>
            <person name="Otillar R."/>
            <person name="Lindquist E.A."/>
            <person name="Sun H."/>
            <person name="LaButti K.M."/>
            <person name="Schmutz J."/>
            <person name="Jabbour D."/>
            <person name="Luo H."/>
            <person name="Baker S.E."/>
            <person name="Pisabarro A.G."/>
            <person name="Walton J.D."/>
            <person name="Blanchette R.A."/>
            <person name="Henrissat B."/>
            <person name="Martin F."/>
            <person name="Cullen D."/>
            <person name="Hibbett D.S."/>
            <person name="Grigoriev I.V."/>
        </authorList>
    </citation>
    <scope>NUCLEOTIDE SEQUENCE [LARGE SCALE GENOMIC DNA]</scope>
    <source>
        <strain evidence="5">FD-172 SS1</strain>
    </source>
</reference>
<dbReference type="Pfam" id="PF07876">
    <property type="entry name" value="Dabb"/>
    <property type="match status" value="1"/>
</dbReference>
<gene>
    <name evidence="4" type="ORF">BOTBODRAFT_36189</name>
</gene>
<dbReference type="InterPro" id="IPR044662">
    <property type="entry name" value="HS1/DABB1-like"/>
</dbReference>
<feature type="domain" description="Stress-response A/B barrel" evidence="3">
    <location>
        <begin position="3"/>
        <end position="105"/>
    </location>
</feature>
<dbReference type="HOGENOM" id="CLU_080664_2_1_1"/>